<protein>
    <submittedName>
        <fullName evidence="9">Efflux RND transporter periplasmic adaptor subunit</fullName>
    </submittedName>
</protein>
<evidence type="ECO:0000259" key="7">
    <source>
        <dbReference type="Pfam" id="PF25944"/>
    </source>
</evidence>
<dbReference type="Gene3D" id="2.40.30.170">
    <property type="match status" value="1"/>
</dbReference>
<keyword evidence="5" id="KW-0812">Transmembrane</keyword>
<evidence type="ECO:0000259" key="6">
    <source>
        <dbReference type="Pfam" id="PF25917"/>
    </source>
</evidence>
<keyword evidence="3" id="KW-0813">Transport</keyword>
<dbReference type="Pfam" id="PF25944">
    <property type="entry name" value="Beta-barrel_RND"/>
    <property type="match status" value="1"/>
</dbReference>
<dbReference type="Gene3D" id="2.40.50.100">
    <property type="match status" value="1"/>
</dbReference>
<comment type="caution">
    <text evidence="9">The sequence shown here is derived from an EMBL/GenBank/DDBJ whole genome shotgun (WGS) entry which is preliminary data.</text>
</comment>
<dbReference type="NCBIfam" id="TIGR01730">
    <property type="entry name" value="RND_mfp"/>
    <property type="match status" value="1"/>
</dbReference>
<evidence type="ECO:0000256" key="4">
    <source>
        <dbReference type="SAM" id="MobiDB-lite"/>
    </source>
</evidence>
<dbReference type="InterPro" id="IPR006143">
    <property type="entry name" value="RND_pump_MFP"/>
</dbReference>
<dbReference type="InterPro" id="IPR058625">
    <property type="entry name" value="MdtA-like_BSH"/>
</dbReference>
<evidence type="ECO:0000259" key="8">
    <source>
        <dbReference type="Pfam" id="PF25967"/>
    </source>
</evidence>
<dbReference type="AlphaFoldDB" id="A0A845FYR7"/>
<proteinExistence type="inferred from homology"/>
<name>A0A845FYR7_9BURK</name>
<dbReference type="EMBL" id="WWCW01000002">
    <property type="protein sequence ID" value="MYM85879.1"/>
    <property type="molecule type" value="Genomic_DNA"/>
</dbReference>
<dbReference type="PANTHER" id="PTHR30469">
    <property type="entry name" value="MULTIDRUG RESISTANCE PROTEIN MDTA"/>
    <property type="match status" value="1"/>
</dbReference>
<dbReference type="InterPro" id="IPR058627">
    <property type="entry name" value="MdtA-like_C"/>
</dbReference>
<feature type="domain" description="Multidrug resistance protein MdtA-like beta-barrel" evidence="7">
    <location>
        <begin position="233"/>
        <end position="310"/>
    </location>
</feature>
<dbReference type="Gene3D" id="2.40.420.20">
    <property type="match status" value="1"/>
</dbReference>
<dbReference type="GO" id="GO:1990281">
    <property type="term" value="C:efflux pump complex"/>
    <property type="evidence" value="ECO:0007669"/>
    <property type="project" value="TreeGrafter"/>
</dbReference>
<gene>
    <name evidence="9" type="ORF">GTP91_01655</name>
</gene>
<feature type="compositionally biased region" description="Basic and acidic residues" evidence="4">
    <location>
        <begin position="154"/>
        <end position="172"/>
    </location>
</feature>
<feature type="domain" description="Multidrug resistance protein MdtA-like barrel-sandwich hybrid" evidence="6">
    <location>
        <begin position="72"/>
        <end position="226"/>
    </location>
</feature>
<evidence type="ECO:0000256" key="2">
    <source>
        <dbReference type="ARBA" id="ARBA00009477"/>
    </source>
</evidence>
<reference evidence="9 10" key="1">
    <citation type="submission" date="2020-01" db="EMBL/GenBank/DDBJ databases">
        <title>Novel species isolated from a subtropical stream in China.</title>
        <authorList>
            <person name="Lu H."/>
        </authorList>
    </citation>
    <scope>NUCLEOTIDE SEQUENCE [LARGE SCALE GENOMIC DNA]</scope>
    <source>
        <strain evidence="9 10">FT82W</strain>
    </source>
</reference>
<feature type="region of interest" description="Disordered" evidence="4">
    <location>
        <begin position="148"/>
        <end position="173"/>
    </location>
</feature>
<dbReference type="RefSeq" id="WP_161095192.1">
    <property type="nucleotide sequence ID" value="NZ_WWCW01000002.1"/>
</dbReference>
<feature type="transmembrane region" description="Helical" evidence="5">
    <location>
        <begin position="21"/>
        <end position="38"/>
    </location>
</feature>
<feature type="domain" description="Multidrug resistance protein MdtA-like C-terminal permuted SH3" evidence="8">
    <location>
        <begin position="316"/>
        <end position="372"/>
    </location>
</feature>
<evidence type="ECO:0000256" key="5">
    <source>
        <dbReference type="SAM" id="Phobius"/>
    </source>
</evidence>
<dbReference type="SUPFAM" id="SSF111369">
    <property type="entry name" value="HlyD-like secretion proteins"/>
    <property type="match status" value="1"/>
</dbReference>
<dbReference type="Pfam" id="PF25917">
    <property type="entry name" value="BSH_RND"/>
    <property type="match status" value="1"/>
</dbReference>
<dbReference type="Pfam" id="PF25967">
    <property type="entry name" value="RND-MFP_C"/>
    <property type="match status" value="1"/>
</dbReference>
<sequence>MKSDFLNKLEHIFRQRWRMGLIAIIVMLAIVGMISHAGKTVPSVLPETAVVQRLDIAKFVHATGQLQPLVRVEIGAQVSGQVRQLHVQLGQAVKQGTLLVSLDSDSGRNAVQQAEAALAQQVAITKRSFIELQAARREAERQTRLLAGDATTSLDREKADTELAKSDAEHDAQQASLAQKRADLIDKQLKLTFTRVPAPIDGEVVSIAVQEGQTVNSLQTAPTLLTLAQLSRMTVKTRVAESEIGLVRVGQAARVTTLAADSRTYEGHVRVIQPIPERIGNAMFYNVLFDIDNADHHLLSDMTVQVELAVVRVGQVLALPIVALGQRDSNGRYIVQVLDSAGKVSQRKIHIGTRDDARVQVLDGVQLGERVLLAPSPTALTKAPQ</sequence>
<keyword evidence="5" id="KW-1133">Transmembrane helix</keyword>
<organism evidence="9 10">
    <name type="scientific">Duganella vulcania</name>
    <dbReference type="NCBI Taxonomy" id="2692166"/>
    <lineage>
        <taxon>Bacteria</taxon>
        <taxon>Pseudomonadati</taxon>
        <taxon>Pseudomonadota</taxon>
        <taxon>Betaproteobacteria</taxon>
        <taxon>Burkholderiales</taxon>
        <taxon>Oxalobacteraceae</taxon>
        <taxon>Telluria group</taxon>
        <taxon>Duganella</taxon>
    </lineage>
</organism>
<evidence type="ECO:0000256" key="3">
    <source>
        <dbReference type="ARBA" id="ARBA00022448"/>
    </source>
</evidence>
<dbReference type="InterPro" id="IPR058626">
    <property type="entry name" value="MdtA-like_b-barrel"/>
</dbReference>
<accession>A0A845FYR7</accession>
<dbReference type="GO" id="GO:0015562">
    <property type="term" value="F:efflux transmembrane transporter activity"/>
    <property type="evidence" value="ECO:0007669"/>
    <property type="project" value="TreeGrafter"/>
</dbReference>
<dbReference type="Proteomes" id="UP000470302">
    <property type="component" value="Unassembled WGS sequence"/>
</dbReference>
<evidence type="ECO:0000313" key="9">
    <source>
        <dbReference type="EMBL" id="MYM85879.1"/>
    </source>
</evidence>
<dbReference type="PANTHER" id="PTHR30469:SF33">
    <property type="entry name" value="SLR1207 PROTEIN"/>
    <property type="match status" value="1"/>
</dbReference>
<evidence type="ECO:0000313" key="10">
    <source>
        <dbReference type="Proteomes" id="UP000470302"/>
    </source>
</evidence>
<comment type="subcellular location">
    <subcellularLocation>
        <location evidence="1">Cell membrane</location>
    </subcellularLocation>
</comment>
<keyword evidence="5" id="KW-0472">Membrane</keyword>
<evidence type="ECO:0000256" key="1">
    <source>
        <dbReference type="ARBA" id="ARBA00004236"/>
    </source>
</evidence>
<comment type="similarity">
    <text evidence="2">Belongs to the membrane fusion protein (MFP) (TC 8.A.1) family.</text>
</comment>